<gene>
    <name evidence="2" type="ORF">CYNAS_LOCUS19246</name>
</gene>
<evidence type="ECO:0000313" key="3">
    <source>
        <dbReference type="Proteomes" id="UP001176961"/>
    </source>
</evidence>
<dbReference type="EMBL" id="CATQJL010000316">
    <property type="protein sequence ID" value="CAJ0607263.1"/>
    <property type="molecule type" value="Genomic_DNA"/>
</dbReference>
<name>A0AA36MER2_CYLNA</name>
<protein>
    <submittedName>
        <fullName evidence="2">Uncharacterized protein</fullName>
    </submittedName>
</protein>
<dbReference type="Gene3D" id="2.40.50.90">
    <property type="match status" value="1"/>
</dbReference>
<dbReference type="AlphaFoldDB" id="A0AA36MER2"/>
<accession>A0AA36MER2</accession>
<sequence>MSEADIAPIPAVAPTSAPEKHPLVVPEKVRHVDPVDRFSALIVRGTIVGVGLLGVGLFLRNSRIFARFENVTEIPKEFIRKELELKGTVREVLPSGELRVEHIPVVRLPAFLATRRPPKGLLNIRLAGVDLSNAGQQFLAKDLRLTNKPVTFVVIKNSDDSKNAVDADVTVKKSTFTRTNLNIEVVRRGYARVPPPESPRHLKALQTIPAYSRLVSKLLMSEKVADRRGVGLWERDSWVESVQSYPSQVGQIIRGAPITKFIVLVFNVSRDILLYGVKLTQQAYAVLLSACAQIAYGYRRLSANVDRLTEKYNRTGLEVIVYPLSTAIQWFCNSFSYVGISAFQLGTICNCSVGIPLSKVSPCSQHS</sequence>
<keyword evidence="1" id="KW-0812">Transmembrane</keyword>
<dbReference type="Proteomes" id="UP001176961">
    <property type="component" value="Unassembled WGS sequence"/>
</dbReference>
<reference evidence="2" key="1">
    <citation type="submission" date="2023-07" db="EMBL/GenBank/DDBJ databases">
        <authorList>
            <consortium name="CYATHOMIX"/>
        </authorList>
    </citation>
    <scope>NUCLEOTIDE SEQUENCE</scope>
    <source>
        <strain evidence="2">N/A</strain>
    </source>
</reference>
<proteinExistence type="predicted"/>
<comment type="caution">
    <text evidence="2">The sequence shown here is derived from an EMBL/GenBank/DDBJ whole genome shotgun (WGS) entry which is preliminary data.</text>
</comment>
<evidence type="ECO:0000313" key="2">
    <source>
        <dbReference type="EMBL" id="CAJ0607263.1"/>
    </source>
</evidence>
<dbReference type="SUPFAM" id="SSF50199">
    <property type="entry name" value="Staphylococcal nuclease"/>
    <property type="match status" value="1"/>
</dbReference>
<dbReference type="InterPro" id="IPR042421">
    <property type="entry name" value="C3orf33-like"/>
</dbReference>
<keyword evidence="1" id="KW-0472">Membrane</keyword>
<organism evidence="2 3">
    <name type="scientific">Cylicocyclus nassatus</name>
    <name type="common">Nematode worm</name>
    <dbReference type="NCBI Taxonomy" id="53992"/>
    <lineage>
        <taxon>Eukaryota</taxon>
        <taxon>Metazoa</taxon>
        <taxon>Ecdysozoa</taxon>
        <taxon>Nematoda</taxon>
        <taxon>Chromadorea</taxon>
        <taxon>Rhabditida</taxon>
        <taxon>Rhabditina</taxon>
        <taxon>Rhabditomorpha</taxon>
        <taxon>Strongyloidea</taxon>
        <taxon>Strongylidae</taxon>
        <taxon>Cylicocyclus</taxon>
    </lineage>
</organism>
<evidence type="ECO:0000256" key="1">
    <source>
        <dbReference type="SAM" id="Phobius"/>
    </source>
</evidence>
<keyword evidence="3" id="KW-1185">Reference proteome</keyword>
<dbReference type="PANTHER" id="PTHR28434">
    <property type="entry name" value="PROTEIN C3ORF33"/>
    <property type="match status" value="1"/>
</dbReference>
<dbReference type="PANTHER" id="PTHR28434:SF1">
    <property type="entry name" value="PROTEIN C3ORF33"/>
    <property type="match status" value="1"/>
</dbReference>
<keyword evidence="1" id="KW-1133">Transmembrane helix</keyword>
<dbReference type="GO" id="GO:0005615">
    <property type="term" value="C:extracellular space"/>
    <property type="evidence" value="ECO:0007669"/>
    <property type="project" value="TreeGrafter"/>
</dbReference>
<dbReference type="InterPro" id="IPR035437">
    <property type="entry name" value="SNase_OB-fold_sf"/>
</dbReference>
<feature type="transmembrane region" description="Helical" evidence="1">
    <location>
        <begin position="38"/>
        <end position="59"/>
    </location>
</feature>